<dbReference type="AlphaFoldDB" id="A0A1I7T6S7"/>
<name>A0A1I7T6S7_9PELO</name>
<proteinExistence type="predicted"/>
<protein>
    <submittedName>
        <fullName evidence="2">Uncharacterized protein</fullName>
    </submittedName>
</protein>
<reference evidence="2" key="1">
    <citation type="submission" date="2016-11" db="UniProtKB">
        <authorList>
            <consortium name="WormBaseParasite"/>
        </authorList>
    </citation>
    <scope>IDENTIFICATION</scope>
</reference>
<dbReference type="WBParaSite" id="Csp11.Scaffold523.g2960.t1">
    <property type="protein sequence ID" value="Csp11.Scaffold523.g2960.t1"/>
    <property type="gene ID" value="Csp11.Scaffold523.g2960"/>
</dbReference>
<accession>A0A1I7T6S7</accession>
<dbReference type="Proteomes" id="UP000095282">
    <property type="component" value="Unplaced"/>
</dbReference>
<sequence>MEMSRTKVRNIREIGWKSRFSIPNGFFTPKPAELDKETLDPIVHRQIIHFQSSEIIPHSKSANYSKTKSPQALPGDGSFYLNPLNPSYFRVVDGSTGRATAYHSKGQGFDFPTIPDG</sequence>
<keyword evidence="1" id="KW-1185">Reference proteome</keyword>
<evidence type="ECO:0000313" key="2">
    <source>
        <dbReference type="WBParaSite" id="Csp11.Scaffold523.g2960.t1"/>
    </source>
</evidence>
<evidence type="ECO:0000313" key="1">
    <source>
        <dbReference type="Proteomes" id="UP000095282"/>
    </source>
</evidence>
<organism evidence="1 2">
    <name type="scientific">Caenorhabditis tropicalis</name>
    <dbReference type="NCBI Taxonomy" id="1561998"/>
    <lineage>
        <taxon>Eukaryota</taxon>
        <taxon>Metazoa</taxon>
        <taxon>Ecdysozoa</taxon>
        <taxon>Nematoda</taxon>
        <taxon>Chromadorea</taxon>
        <taxon>Rhabditida</taxon>
        <taxon>Rhabditina</taxon>
        <taxon>Rhabditomorpha</taxon>
        <taxon>Rhabditoidea</taxon>
        <taxon>Rhabditidae</taxon>
        <taxon>Peloderinae</taxon>
        <taxon>Caenorhabditis</taxon>
    </lineage>
</organism>